<dbReference type="PANTHER" id="PTHR30572">
    <property type="entry name" value="MEMBRANE COMPONENT OF TRANSPORTER-RELATED"/>
    <property type="match status" value="1"/>
</dbReference>
<feature type="transmembrane region" description="Helical" evidence="7">
    <location>
        <begin position="304"/>
        <end position="330"/>
    </location>
</feature>
<feature type="domain" description="ABC3 transporter permease C-terminal" evidence="8">
    <location>
        <begin position="701"/>
        <end position="817"/>
    </location>
</feature>
<sequence length="825" mass="90660">MKSLQFAWRNLMRRKLRTLLTFLSIIIGVASTFAVTASVDTAKRTFPLYLKAAFGKADYIVSGTEAYMPESVYKDFEKLNNTASIAVLKHTTKLHLEQEGITDIQKRIVLSGYTRLDTPLTHFQVVKGSLTAGGAVITDRTARVWKTDVGDTISFDTDKGIKSIQVSAIVKYTAELMGPSGWMMAKYHHWAAAVPLPVLQDWFGLAGKIQEVQIKSLDESNIKSVEQQADELVKRYGNMYMQPVVVDFGSVSDSGTFFLVLYLAGFLGIALSGFIIFNSMYVSVKERKKEFAVLKTIGYLTEQLRAFVLCEVLILAISGTAIGLLLGYGFGNVLTMLIYMIFSVHEDTNLVLLKGFAIAVPAGILVPLAAALIPIRQVGKISVIEALIPKHTKTSPGMGRLAAGCALIAASFFIKHLLLIVPLLIGIALVYPYLFNLLMFLLQPIYRRIFRLSGQMAVSNARRNLARNAMTSVILCWGIAMVVLMSSMNSAFIQSYEKVVFASYGGNLDITFHHTEESDLERIKNIPGVADARAYTVYSAIWNLNGQQRKLPVVGAGAWIDRFPLFTGSGTSRSELVGKLSRDEIILDKAAYAAWGGKVGETIELETQKGQHAFKVAAVVSTMKDGGYGAFMQEDSFNDYFGILNAKNVLVLNDHAASPLQIRENIFGQFGERIEEMFGPEDIVTMVGSIYTGTFSVINGLVIISIIISGMGITNTLLINIMERIRELGMMRAVGVTRRQVVGMIMLEGFGIGLAASVVGCIFGILLVYLTSTFVEISYLTYRFELSWIIILCIALFGILVSLVSSFTPASRASKTPLSEALRYE</sequence>
<keyword evidence="2" id="KW-1003">Cell membrane</keyword>
<feature type="transmembrane region" description="Helical" evidence="7">
    <location>
        <begin position="350"/>
        <end position="376"/>
    </location>
</feature>
<name>A0ABU5PRN1_9BACL</name>
<evidence type="ECO:0000256" key="3">
    <source>
        <dbReference type="ARBA" id="ARBA00022692"/>
    </source>
</evidence>
<reference evidence="10 11" key="1">
    <citation type="submission" date="2023-12" db="EMBL/GenBank/DDBJ databases">
        <title>Whole genome sequencing of Paenibacillus phoenicis isolated from the Phoenix Mars Lander spacecraft assembly facility.</title>
        <authorList>
            <person name="Garcia A."/>
            <person name="Venkateswaran K."/>
        </authorList>
    </citation>
    <scope>NUCLEOTIDE SEQUENCE [LARGE SCALE GENOMIC DNA]</scope>
    <source>
        <strain evidence="10 11">3PO2SA</strain>
    </source>
</reference>
<evidence type="ECO:0000313" key="10">
    <source>
        <dbReference type="EMBL" id="MEA3572594.1"/>
    </source>
</evidence>
<evidence type="ECO:0000256" key="5">
    <source>
        <dbReference type="ARBA" id="ARBA00023136"/>
    </source>
</evidence>
<evidence type="ECO:0000259" key="8">
    <source>
        <dbReference type="Pfam" id="PF02687"/>
    </source>
</evidence>
<evidence type="ECO:0000259" key="9">
    <source>
        <dbReference type="Pfam" id="PF12704"/>
    </source>
</evidence>
<keyword evidence="5 7" id="KW-0472">Membrane</keyword>
<dbReference type="EMBL" id="JAYERP010000003">
    <property type="protein sequence ID" value="MEA3572594.1"/>
    <property type="molecule type" value="Genomic_DNA"/>
</dbReference>
<evidence type="ECO:0000256" key="7">
    <source>
        <dbReference type="SAM" id="Phobius"/>
    </source>
</evidence>
<evidence type="ECO:0000313" key="11">
    <source>
        <dbReference type="Proteomes" id="UP001292216"/>
    </source>
</evidence>
<proteinExistence type="inferred from homology"/>
<feature type="transmembrane region" description="Helical" evidence="7">
    <location>
        <begin position="257"/>
        <end position="284"/>
    </location>
</feature>
<comment type="similarity">
    <text evidence="6">Belongs to the ABC-4 integral membrane protein family.</text>
</comment>
<dbReference type="InterPro" id="IPR050250">
    <property type="entry name" value="Macrolide_Exporter_MacB"/>
</dbReference>
<dbReference type="Pfam" id="PF12704">
    <property type="entry name" value="MacB_PCD"/>
    <property type="match status" value="2"/>
</dbReference>
<dbReference type="Pfam" id="PF02687">
    <property type="entry name" value="FtsX"/>
    <property type="match status" value="2"/>
</dbReference>
<dbReference type="RefSeq" id="WP_323079283.1">
    <property type="nucleotide sequence ID" value="NZ_CBCSKM010000030.1"/>
</dbReference>
<comment type="caution">
    <text evidence="10">The sequence shown here is derived from an EMBL/GenBank/DDBJ whole genome shotgun (WGS) entry which is preliminary data.</text>
</comment>
<feature type="transmembrane region" description="Helical" evidence="7">
    <location>
        <begin position="786"/>
        <end position="807"/>
    </location>
</feature>
<comment type="subcellular location">
    <subcellularLocation>
        <location evidence="1">Cell membrane</location>
        <topology evidence="1">Multi-pass membrane protein</topology>
    </subcellularLocation>
</comment>
<accession>A0ABU5PRN1</accession>
<dbReference type="InterPro" id="IPR003838">
    <property type="entry name" value="ABC3_permease_C"/>
</dbReference>
<feature type="transmembrane region" description="Helical" evidence="7">
    <location>
        <begin position="741"/>
        <end position="766"/>
    </location>
</feature>
<evidence type="ECO:0000256" key="1">
    <source>
        <dbReference type="ARBA" id="ARBA00004651"/>
    </source>
</evidence>
<protein>
    <submittedName>
        <fullName evidence="10">FtsX-like permease family protein</fullName>
    </submittedName>
</protein>
<evidence type="ECO:0000256" key="2">
    <source>
        <dbReference type="ARBA" id="ARBA00022475"/>
    </source>
</evidence>
<evidence type="ECO:0000256" key="6">
    <source>
        <dbReference type="ARBA" id="ARBA00038076"/>
    </source>
</evidence>
<feature type="transmembrane region" description="Helical" evidence="7">
    <location>
        <begin position="697"/>
        <end position="721"/>
    </location>
</feature>
<feature type="transmembrane region" description="Helical" evidence="7">
    <location>
        <begin position="397"/>
        <end position="414"/>
    </location>
</feature>
<feature type="domain" description="MacB-like periplasmic core" evidence="9">
    <location>
        <begin position="18"/>
        <end position="230"/>
    </location>
</feature>
<keyword evidence="11" id="KW-1185">Reference proteome</keyword>
<keyword evidence="4 7" id="KW-1133">Transmembrane helix</keyword>
<feature type="transmembrane region" description="Helical" evidence="7">
    <location>
        <begin position="469"/>
        <end position="488"/>
    </location>
</feature>
<dbReference type="InterPro" id="IPR025857">
    <property type="entry name" value="MacB_PCD"/>
</dbReference>
<dbReference type="PANTHER" id="PTHR30572:SF4">
    <property type="entry name" value="ABC TRANSPORTER PERMEASE YTRF"/>
    <property type="match status" value="1"/>
</dbReference>
<keyword evidence="3 7" id="KW-0812">Transmembrane</keyword>
<evidence type="ECO:0000256" key="4">
    <source>
        <dbReference type="ARBA" id="ARBA00022989"/>
    </source>
</evidence>
<feature type="domain" description="MacB-like periplasmic core" evidence="9">
    <location>
        <begin position="470"/>
        <end position="633"/>
    </location>
</feature>
<feature type="domain" description="ABC3 transporter permease C-terminal" evidence="8">
    <location>
        <begin position="263"/>
        <end position="382"/>
    </location>
</feature>
<feature type="transmembrane region" description="Helical" evidence="7">
    <location>
        <begin position="420"/>
        <end position="442"/>
    </location>
</feature>
<organism evidence="10 11">
    <name type="scientific">Paenibacillus phoenicis</name>
    <dbReference type="NCBI Taxonomy" id="554117"/>
    <lineage>
        <taxon>Bacteria</taxon>
        <taxon>Bacillati</taxon>
        <taxon>Bacillota</taxon>
        <taxon>Bacilli</taxon>
        <taxon>Bacillales</taxon>
        <taxon>Paenibacillaceae</taxon>
        <taxon>Paenibacillus</taxon>
    </lineage>
</organism>
<dbReference type="Proteomes" id="UP001292216">
    <property type="component" value="Unassembled WGS sequence"/>
</dbReference>
<gene>
    <name evidence="10" type="ORF">U9M73_21940</name>
</gene>